<dbReference type="Proteomes" id="UP000229335">
    <property type="component" value="Unassembled WGS sequence"/>
</dbReference>
<evidence type="ECO:0000313" key="10">
    <source>
        <dbReference type="EMBL" id="PIT94200.1"/>
    </source>
</evidence>
<comment type="catalytic activity">
    <reaction evidence="8">
        <text>DNA(n) + a 2'-deoxyribonucleoside 5'-triphosphate = DNA(n+1) + diphosphate</text>
        <dbReference type="Rhea" id="RHEA:22508"/>
        <dbReference type="Rhea" id="RHEA-COMP:17339"/>
        <dbReference type="Rhea" id="RHEA-COMP:17340"/>
        <dbReference type="ChEBI" id="CHEBI:33019"/>
        <dbReference type="ChEBI" id="CHEBI:61560"/>
        <dbReference type="ChEBI" id="CHEBI:173112"/>
        <dbReference type="EC" id="2.7.7.7"/>
    </reaction>
</comment>
<evidence type="ECO:0000256" key="3">
    <source>
        <dbReference type="ARBA" id="ARBA00019114"/>
    </source>
</evidence>
<dbReference type="InterPro" id="IPR004805">
    <property type="entry name" value="DnaE2/DnaE/PolC"/>
</dbReference>
<dbReference type="PANTHER" id="PTHR32294">
    <property type="entry name" value="DNA POLYMERASE III SUBUNIT ALPHA"/>
    <property type="match status" value="1"/>
</dbReference>
<protein>
    <recommendedName>
        <fullName evidence="3">DNA polymerase III subunit alpha</fullName>
        <ecNumber evidence="2">2.7.7.7</ecNumber>
    </recommendedName>
</protein>
<dbReference type="Pfam" id="PF07733">
    <property type="entry name" value="DNA_pol3_alpha"/>
    <property type="match status" value="1"/>
</dbReference>
<dbReference type="NCBIfam" id="NF004226">
    <property type="entry name" value="PRK05673.1"/>
    <property type="match status" value="1"/>
</dbReference>
<dbReference type="InterPro" id="IPR029460">
    <property type="entry name" value="DNAPol_HHH"/>
</dbReference>
<evidence type="ECO:0000256" key="2">
    <source>
        <dbReference type="ARBA" id="ARBA00012417"/>
    </source>
</evidence>
<dbReference type="GO" id="GO:0003676">
    <property type="term" value="F:nucleic acid binding"/>
    <property type="evidence" value="ECO:0007669"/>
    <property type="project" value="InterPro"/>
</dbReference>
<dbReference type="CDD" id="cd04485">
    <property type="entry name" value="DnaE_OBF"/>
    <property type="match status" value="1"/>
</dbReference>
<keyword evidence="6" id="KW-0235">DNA replication</keyword>
<dbReference type="InterPro" id="IPR011708">
    <property type="entry name" value="DNA_pol3_alpha_NTPase_dom"/>
</dbReference>
<dbReference type="GO" id="GO:0008408">
    <property type="term" value="F:3'-5' exonuclease activity"/>
    <property type="evidence" value="ECO:0007669"/>
    <property type="project" value="InterPro"/>
</dbReference>
<dbReference type="EMBL" id="PFAS01000004">
    <property type="protein sequence ID" value="PIT94200.1"/>
    <property type="molecule type" value="Genomic_DNA"/>
</dbReference>
<dbReference type="SMART" id="SM00481">
    <property type="entry name" value="POLIIIAc"/>
    <property type="match status" value="1"/>
</dbReference>
<proteinExistence type="predicted"/>
<name>A0A2M6WN40_9BACT</name>
<dbReference type="NCBIfam" id="TIGR00594">
    <property type="entry name" value="polc"/>
    <property type="match status" value="1"/>
</dbReference>
<dbReference type="InterPro" id="IPR041931">
    <property type="entry name" value="DNA_pol3_alpha_thumb_dom"/>
</dbReference>
<dbReference type="InterPro" id="IPR040982">
    <property type="entry name" value="DNA_pol3_finger"/>
</dbReference>
<dbReference type="GO" id="GO:0005737">
    <property type="term" value="C:cytoplasm"/>
    <property type="evidence" value="ECO:0007669"/>
    <property type="project" value="UniProtKB-SubCell"/>
</dbReference>
<dbReference type="CDD" id="cd12113">
    <property type="entry name" value="PHP_PolIIIA_DnaE3"/>
    <property type="match status" value="1"/>
</dbReference>
<dbReference type="Gene3D" id="1.10.150.870">
    <property type="match status" value="1"/>
</dbReference>
<dbReference type="Pfam" id="PF01336">
    <property type="entry name" value="tRNA_anti-codon"/>
    <property type="match status" value="1"/>
</dbReference>
<dbReference type="PANTHER" id="PTHR32294:SF0">
    <property type="entry name" value="DNA POLYMERASE III SUBUNIT ALPHA"/>
    <property type="match status" value="1"/>
</dbReference>
<accession>A0A2M6WN40</accession>
<dbReference type="SUPFAM" id="SSF89550">
    <property type="entry name" value="PHP domain-like"/>
    <property type="match status" value="1"/>
</dbReference>
<sequence>MMKFTHLHIHTHYSLLDGLIKPKELVQKIKADGGDAVAITDHGAMYGAIEFYQLCKKEGIKPIIGFEAYVAPNGRHNKRAKADEKNYHLLLLAKNNIGYHNLIELVSKANLEGFYYKPRIDDELLKRHSEGLIAASACLAGEIPTLILSGQEQKAREKILYYRELFGPDGFYLELQYNPNIRGQEFVNSALVKLSRELGVGLVATNDAHYLNKEDDEAHDVLLCLQTKRKKKEVSRMSMLGEDFSVKNMRQMIDEFKDWPEAIDNTNKIADMCNVDIPLGQYQLPVFAVPEGFSDAEYLKKLCREGLVKRYGVGYEELNPEKKERLDYELAVIDKMGFASYFLIVADFVNWAKNNHIVVGPGRGSAAGSFVSYVLGITNLDPLRYDLVFERFLNPERISMPDIDLDFADTRREEVIHYVERKYGKNHVAQIITFATMAARAAVRDVGRVLDYPYDFCDKIAKAIPMFTTIEEASKLPELREICEREEGAREIIKNARRIENVIRHASVHACGVLITKEPVTAYAPVQYISSSDRETMVSQYSLHPVEDLGLLKMDFLGLKNLTIIESALKIIKNTRSELIDIDAIPPDDRKTFALLQRGETTGVFQLESSGMKRYLKELKPTAFEDIIAMVALYRPGPMEWIPDYIAGKHGTKRTKYLHPKLEPILNKTYGVAIYQEQVMETARNLAGFTMGEADVLRRAIGKKIPKLLAEQKTKFIEGCVKNGIAVELGEKIFAFIEPFAGYGFNRSHAACYALVGYQTAYLKANYSTEFMAALMTSDQEDIDRIPIEIDECRQMGIEVLPPDINESFADFTVVTSGTAQNVAISEQESKTIRFGLRAIKNVGGHITEVLIKERKTNGPYQNMADFLQRAQDKDLNKKSLESLIMAGAFDKLEERGKLLANAEKMLEYNRNLSAAKNSGQDSLFSLAPALAAGSTITLASAPPASKRDILNWERELLGLYISDHPFNEYEKILGASVIPIAQLNKTLEGQLINAAGVIAKIKKIVTKNNDNMLFVKIEDKTASVELLVFPSLLKETADVWQEGNAVICRGRLSNKENEIKLLVDKAKKIEPEIAVKLASEFLRLNKNNGFKNINNNVSAPAAPVGAAFGAPAAPILKIKIKDLNNQELLARLKERLAKNPGAHKVYFYIPGESGLQVIETGFRVDASEELKKQLAEIAGEDAVK</sequence>
<evidence type="ECO:0000256" key="1">
    <source>
        <dbReference type="ARBA" id="ARBA00004496"/>
    </source>
</evidence>
<dbReference type="Pfam" id="PF17657">
    <property type="entry name" value="DNA_pol3_finger"/>
    <property type="match status" value="1"/>
</dbReference>
<dbReference type="GO" id="GO:0006260">
    <property type="term" value="P:DNA replication"/>
    <property type="evidence" value="ECO:0007669"/>
    <property type="project" value="UniProtKB-KW"/>
</dbReference>
<dbReference type="GO" id="GO:0003887">
    <property type="term" value="F:DNA-directed DNA polymerase activity"/>
    <property type="evidence" value="ECO:0007669"/>
    <property type="project" value="UniProtKB-KW"/>
</dbReference>
<evidence type="ECO:0000256" key="8">
    <source>
        <dbReference type="ARBA" id="ARBA00049244"/>
    </source>
</evidence>
<dbReference type="Pfam" id="PF02811">
    <property type="entry name" value="PHP"/>
    <property type="match status" value="1"/>
</dbReference>
<comment type="caution">
    <text evidence="10">The sequence shown here is derived from an EMBL/GenBank/DDBJ whole genome shotgun (WGS) entry which is preliminary data.</text>
</comment>
<evidence type="ECO:0000256" key="4">
    <source>
        <dbReference type="ARBA" id="ARBA00022679"/>
    </source>
</evidence>
<dbReference type="NCBIfam" id="NF005298">
    <property type="entry name" value="PRK06826.1"/>
    <property type="match status" value="1"/>
</dbReference>
<gene>
    <name evidence="10" type="ORF">COU00_00220</name>
</gene>
<keyword evidence="5" id="KW-0548">Nucleotidyltransferase</keyword>
<dbReference type="InterPro" id="IPR003141">
    <property type="entry name" value="Pol/His_phosphatase_N"/>
</dbReference>
<feature type="domain" description="Polymerase/histidinol phosphatase N-terminal" evidence="9">
    <location>
        <begin position="5"/>
        <end position="72"/>
    </location>
</feature>
<organism evidence="10 11">
    <name type="scientific">Candidatus Falkowbacteria bacterium CG10_big_fil_rev_8_21_14_0_10_43_11</name>
    <dbReference type="NCBI Taxonomy" id="1974568"/>
    <lineage>
        <taxon>Bacteria</taxon>
        <taxon>Candidatus Falkowiibacteriota</taxon>
    </lineage>
</organism>
<dbReference type="EC" id="2.7.7.7" evidence="2"/>
<dbReference type="AlphaFoldDB" id="A0A2M6WN40"/>
<keyword evidence="4" id="KW-0808">Transferase</keyword>
<dbReference type="Pfam" id="PF14579">
    <property type="entry name" value="HHH_6"/>
    <property type="match status" value="1"/>
</dbReference>
<dbReference type="Gene3D" id="1.10.10.1600">
    <property type="entry name" value="Bacterial DNA polymerase III alpha subunit, thumb domain"/>
    <property type="match status" value="1"/>
</dbReference>
<dbReference type="Gene3D" id="3.20.20.140">
    <property type="entry name" value="Metal-dependent hydrolases"/>
    <property type="match status" value="1"/>
</dbReference>
<keyword evidence="7" id="KW-0239">DNA-directed DNA polymerase</keyword>
<dbReference type="InterPro" id="IPR004013">
    <property type="entry name" value="PHP_dom"/>
</dbReference>
<evidence type="ECO:0000313" key="11">
    <source>
        <dbReference type="Proteomes" id="UP000229335"/>
    </source>
</evidence>
<evidence type="ECO:0000256" key="7">
    <source>
        <dbReference type="ARBA" id="ARBA00022932"/>
    </source>
</evidence>
<evidence type="ECO:0000256" key="6">
    <source>
        <dbReference type="ARBA" id="ARBA00022705"/>
    </source>
</evidence>
<evidence type="ECO:0000259" key="9">
    <source>
        <dbReference type="SMART" id="SM00481"/>
    </source>
</evidence>
<dbReference type="InterPro" id="IPR016195">
    <property type="entry name" value="Pol/histidinol_Pase-like"/>
</dbReference>
<evidence type="ECO:0000256" key="5">
    <source>
        <dbReference type="ARBA" id="ARBA00022695"/>
    </source>
</evidence>
<comment type="subcellular location">
    <subcellularLocation>
        <location evidence="1">Cytoplasm</location>
    </subcellularLocation>
</comment>
<dbReference type="InterPro" id="IPR004365">
    <property type="entry name" value="NA-bd_OB_tRNA"/>
</dbReference>
<reference evidence="11" key="1">
    <citation type="submission" date="2017-09" db="EMBL/GenBank/DDBJ databases">
        <title>Depth-based differentiation of microbial function through sediment-hosted aquifers and enrichment of novel symbionts in the deep terrestrial subsurface.</title>
        <authorList>
            <person name="Probst A.J."/>
            <person name="Ladd B."/>
            <person name="Jarett J.K."/>
            <person name="Geller-Mcgrath D.E."/>
            <person name="Sieber C.M.K."/>
            <person name="Emerson J.B."/>
            <person name="Anantharaman K."/>
            <person name="Thomas B.C."/>
            <person name="Malmstrom R."/>
            <person name="Stieglmeier M."/>
            <person name="Klingl A."/>
            <person name="Woyke T."/>
            <person name="Ryan C.M."/>
            <person name="Banfield J.F."/>
        </authorList>
    </citation>
    <scope>NUCLEOTIDE SEQUENCE [LARGE SCALE GENOMIC DNA]</scope>
</reference>